<keyword evidence="2" id="KW-1133">Transmembrane helix</keyword>
<protein>
    <submittedName>
        <fullName evidence="3">Uncharacterized protein</fullName>
    </submittedName>
</protein>
<feature type="compositionally biased region" description="Polar residues" evidence="1">
    <location>
        <begin position="180"/>
        <end position="190"/>
    </location>
</feature>
<evidence type="ECO:0000256" key="1">
    <source>
        <dbReference type="SAM" id="MobiDB-lite"/>
    </source>
</evidence>
<evidence type="ECO:0000313" key="3">
    <source>
        <dbReference type="EMBL" id="GMH29904.1"/>
    </source>
</evidence>
<dbReference type="Proteomes" id="UP001279734">
    <property type="component" value="Unassembled WGS sequence"/>
</dbReference>
<evidence type="ECO:0000313" key="4">
    <source>
        <dbReference type="Proteomes" id="UP001279734"/>
    </source>
</evidence>
<gene>
    <name evidence="3" type="ORF">Nepgr_031747</name>
</gene>
<dbReference type="AlphaFoldDB" id="A0AAD3TIQ4"/>
<keyword evidence="2" id="KW-0472">Membrane</keyword>
<accession>A0AAD3TIQ4</accession>
<reference evidence="3" key="1">
    <citation type="submission" date="2023-05" db="EMBL/GenBank/DDBJ databases">
        <title>Nepenthes gracilis genome sequencing.</title>
        <authorList>
            <person name="Fukushima K."/>
        </authorList>
    </citation>
    <scope>NUCLEOTIDE SEQUENCE</scope>
    <source>
        <strain evidence="3">SING2019-196</strain>
    </source>
</reference>
<comment type="caution">
    <text evidence="3">The sequence shown here is derived from an EMBL/GenBank/DDBJ whole genome shotgun (WGS) entry which is preliminary data.</text>
</comment>
<proteinExistence type="predicted"/>
<keyword evidence="4" id="KW-1185">Reference proteome</keyword>
<feature type="transmembrane region" description="Helical" evidence="2">
    <location>
        <begin position="112"/>
        <end position="133"/>
    </location>
</feature>
<feature type="region of interest" description="Disordered" evidence="1">
    <location>
        <begin position="169"/>
        <end position="201"/>
    </location>
</feature>
<dbReference type="EMBL" id="BSYO01000037">
    <property type="protein sequence ID" value="GMH29904.1"/>
    <property type="molecule type" value="Genomic_DNA"/>
</dbReference>
<organism evidence="3 4">
    <name type="scientific">Nepenthes gracilis</name>
    <name type="common">Slender pitcher plant</name>
    <dbReference type="NCBI Taxonomy" id="150966"/>
    <lineage>
        <taxon>Eukaryota</taxon>
        <taxon>Viridiplantae</taxon>
        <taxon>Streptophyta</taxon>
        <taxon>Embryophyta</taxon>
        <taxon>Tracheophyta</taxon>
        <taxon>Spermatophyta</taxon>
        <taxon>Magnoliopsida</taxon>
        <taxon>eudicotyledons</taxon>
        <taxon>Gunneridae</taxon>
        <taxon>Pentapetalae</taxon>
        <taxon>Caryophyllales</taxon>
        <taxon>Nepenthaceae</taxon>
        <taxon>Nepenthes</taxon>
    </lineage>
</organism>
<sequence>MERLMIPGGVRASAMSCDCSCRMQRKFLVLALWRIPSLASSLVWRVAVVSARLLQLTEMALRGVRYEMMWAFHAFVKLIAERIPAPPIRRVDLLLDFAGLDDSDVGEEGCELIFFIAGYLAAVMSLLSFFSLARRLSRYSLRTGSLSELAWLVLDVDARYPGSILQDAPAPIPAAPSPTVERSSSNQKESLTPMLQPHQVV</sequence>
<name>A0AAD3TIQ4_NEPGR</name>
<evidence type="ECO:0000256" key="2">
    <source>
        <dbReference type="SAM" id="Phobius"/>
    </source>
</evidence>
<keyword evidence="2" id="KW-0812">Transmembrane</keyword>